<dbReference type="PANTHER" id="PTHR12305:SF81">
    <property type="entry name" value="PHOSPHATIDYLINOSITOL 3,4,5-TRISPHOSPHATE 3-PHOSPHATASE AND DUAL-SPECIFICITY PROTEIN PHOSPHATASE PTEN"/>
    <property type="match status" value="1"/>
</dbReference>
<dbReference type="InterPro" id="IPR016130">
    <property type="entry name" value="Tyr_Pase_AS"/>
</dbReference>
<dbReference type="InterPro" id="IPR051281">
    <property type="entry name" value="Dual-spec_lipid-protein_phosph"/>
</dbReference>
<dbReference type="PANTHER" id="PTHR12305">
    <property type="entry name" value="PHOSPHATASE WITH HOMOLOGY TO TENSIN"/>
    <property type="match status" value="1"/>
</dbReference>
<feature type="compositionally biased region" description="Basic and acidic residues" evidence="3">
    <location>
        <begin position="583"/>
        <end position="601"/>
    </location>
</feature>
<evidence type="ECO:0000256" key="3">
    <source>
        <dbReference type="SAM" id="MobiDB-lite"/>
    </source>
</evidence>
<sequence length="633" mass="68179">MVVAKLLRTLIAGPRARHPDVDLDLCYVTSSPDPIIIATSGPSATYPQRAYRNNLETLTKFLNERHGEEWMIWEFRAEGTGYPDSAVGGRVWHFPWPDHHPPPFGLVPRIMASMRDWLRPVEGVSGWPSSGESKNGRGVVKSGNNGSNREVNSSSGESSLMGKSGESGSSESQSQSASHNPPAGHKGKNASKDGSKRVVVVHCKAGKGRSGTASCSYLISEEGWTKEAAVERFTERRMRPGWNQKGVSIPSQLRWLEYVERWKNGGKLYVERKVEVTEVHVWGLKNGVEVSVRGFIEEGKIIKVWHTFKDDEREVVRGKVGDFGFSEAVMDMINKPPSKPSSQAGTPKNRSLEDLKSKATTSSNPAPGSTASKLRAAAAKSKADRNSTSSDPSSNLKASESSTESTGTVLKTRSTDTDGCAESKPDIAAANIPGAYPSTSDGAPKADTIAPTTSATSATSTNAAANNTVVYTGADAVFRPKKPIILDSNDINIDTERRTKGAYTFGLTTSVSHVWFNTFFEGNGPENNGRAANSGVFEIEWDKMDGIKGSSTRGQRAFDKLQVVWKVVDGEVGSVVKEPLPGEEVRQAEPADWKGVKDNMKPEQGAVVAESSDEEDPGTVSHVGEVGAEGGRK</sequence>
<proteinExistence type="predicted"/>
<evidence type="ECO:0000256" key="2">
    <source>
        <dbReference type="ARBA" id="ARBA00022801"/>
    </source>
</evidence>
<feature type="region of interest" description="Disordered" evidence="3">
    <location>
        <begin position="124"/>
        <end position="196"/>
    </location>
</feature>
<dbReference type="GO" id="GO:0046856">
    <property type="term" value="P:phosphatidylinositol dephosphorylation"/>
    <property type="evidence" value="ECO:0007669"/>
    <property type="project" value="TreeGrafter"/>
</dbReference>
<dbReference type="GO" id="GO:0005634">
    <property type="term" value="C:nucleus"/>
    <property type="evidence" value="ECO:0007669"/>
    <property type="project" value="TreeGrafter"/>
</dbReference>
<dbReference type="PROSITE" id="PS00383">
    <property type="entry name" value="TYR_PHOSPHATASE_1"/>
    <property type="match status" value="1"/>
</dbReference>
<name>A0A8H3V023_VENIN</name>
<dbReference type="Proteomes" id="UP000433883">
    <property type="component" value="Unassembled WGS sequence"/>
</dbReference>
<feature type="domain" description="Phosphatase tensin-type" evidence="5">
    <location>
        <begin position="14"/>
        <end position="266"/>
    </location>
</feature>
<dbReference type="AlphaFoldDB" id="A0A8H3V023"/>
<organism evidence="6 7">
    <name type="scientific">Venturia inaequalis</name>
    <name type="common">Apple scab fungus</name>
    <dbReference type="NCBI Taxonomy" id="5025"/>
    <lineage>
        <taxon>Eukaryota</taxon>
        <taxon>Fungi</taxon>
        <taxon>Dikarya</taxon>
        <taxon>Ascomycota</taxon>
        <taxon>Pezizomycotina</taxon>
        <taxon>Dothideomycetes</taxon>
        <taxon>Pleosporomycetidae</taxon>
        <taxon>Venturiales</taxon>
        <taxon>Venturiaceae</taxon>
        <taxon>Venturia</taxon>
    </lineage>
</organism>
<dbReference type="EC" id="3.1.3.67" evidence="1"/>
<dbReference type="GO" id="GO:0005886">
    <property type="term" value="C:plasma membrane"/>
    <property type="evidence" value="ECO:0007669"/>
    <property type="project" value="TreeGrafter"/>
</dbReference>
<dbReference type="PROSITE" id="PS50056">
    <property type="entry name" value="TYR_PHOSPHATASE_2"/>
    <property type="match status" value="1"/>
</dbReference>
<protein>
    <recommendedName>
        <fullName evidence="1">phosphatidylinositol-3,4,5-trisphosphate 3-phosphatase</fullName>
        <ecNumber evidence="1">3.1.3.67</ecNumber>
    </recommendedName>
</protein>
<dbReference type="GO" id="GO:0043491">
    <property type="term" value="P:phosphatidylinositol 3-kinase/protein kinase B signal transduction"/>
    <property type="evidence" value="ECO:0007669"/>
    <property type="project" value="TreeGrafter"/>
</dbReference>
<feature type="compositionally biased region" description="Polar residues" evidence="3">
    <location>
        <begin position="340"/>
        <end position="349"/>
    </location>
</feature>
<dbReference type="SMART" id="SM00404">
    <property type="entry name" value="PTPc_motif"/>
    <property type="match status" value="1"/>
</dbReference>
<dbReference type="GO" id="GO:0051896">
    <property type="term" value="P:regulation of phosphatidylinositol 3-kinase/protein kinase B signal transduction"/>
    <property type="evidence" value="ECO:0007669"/>
    <property type="project" value="TreeGrafter"/>
</dbReference>
<gene>
    <name evidence="6" type="ORF">BLS_000724</name>
</gene>
<feature type="region of interest" description="Disordered" evidence="3">
    <location>
        <begin position="332"/>
        <end position="444"/>
    </location>
</feature>
<dbReference type="Gene3D" id="3.90.190.10">
    <property type="entry name" value="Protein tyrosine phosphatase superfamily"/>
    <property type="match status" value="1"/>
</dbReference>
<dbReference type="GO" id="GO:0005829">
    <property type="term" value="C:cytosol"/>
    <property type="evidence" value="ECO:0007669"/>
    <property type="project" value="TreeGrafter"/>
</dbReference>
<evidence type="ECO:0000313" key="6">
    <source>
        <dbReference type="EMBL" id="KAE9978303.1"/>
    </source>
</evidence>
<dbReference type="InterPro" id="IPR029023">
    <property type="entry name" value="Tensin_phosphatase"/>
</dbReference>
<dbReference type="SUPFAM" id="SSF52799">
    <property type="entry name" value="(Phosphotyrosine protein) phosphatases II"/>
    <property type="match status" value="1"/>
</dbReference>
<feature type="compositionally biased region" description="Low complexity" evidence="3">
    <location>
        <begin position="142"/>
        <end position="178"/>
    </location>
</feature>
<dbReference type="GO" id="GO:0042995">
    <property type="term" value="C:cell projection"/>
    <property type="evidence" value="ECO:0007669"/>
    <property type="project" value="TreeGrafter"/>
</dbReference>
<feature type="compositionally biased region" description="Polar residues" evidence="3">
    <location>
        <begin position="386"/>
        <end position="412"/>
    </location>
</feature>
<dbReference type="PROSITE" id="PS51181">
    <property type="entry name" value="PPASE_TENSIN"/>
    <property type="match status" value="1"/>
</dbReference>
<reference evidence="6 7" key="1">
    <citation type="submission" date="2019-11" db="EMBL/GenBank/DDBJ databases">
        <title>Venturia inaequalis Genome Resource.</title>
        <authorList>
            <person name="Lichtner F.J."/>
        </authorList>
    </citation>
    <scope>NUCLEOTIDE SEQUENCE [LARGE SCALE GENOMIC DNA]</scope>
    <source>
        <strain evidence="6">Bline_iso_100314</strain>
    </source>
</reference>
<feature type="compositionally biased region" description="Low complexity" evidence="3">
    <location>
        <begin position="369"/>
        <end position="380"/>
    </location>
</feature>
<comment type="caution">
    <text evidence="6">The sequence shown here is derived from an EMBL/GenBank/DDBJ whole genome shotgun (WGS) entry which is preliminary data.</text>
</comment>
<accession>A0A8H3V023</accession>
<feature type="domain" description="Tyrosine specific protein phosphatases" evidence="4">
    <location>
        <begin position="189"/>
        <end position="237"/>
    </location>
</feature>
<dbReference type="InterPro" id="IPR000387">
    <property type="entry name" value="Tyr_Pase_dom"/>
</dbReference>
<feature type="compositionally biased region" description="Basic and acidic residues" evidence="3">
    <location>
        <begin position="413"/>
        <end position="425"/>
    </location>
</feature>
<feature type="compositionally biased region" description="Polar residues" evidence="3">
    <location>
        <begin position="358"/>
        <end position="367"/>
    </location>
</feature>
<dbReference type="InterPro" id="IPR003595">
    <property type="entry name" value="Tyr_Pase_cat"/>
</dbReference>
<evidence type="ECO:0000256" key="1">
    <source>
        <dbReference type="ARBA" id="ARBA00013015"/>
    </source>
</evidence>
<evidence type="ECO:0000259" key="5">
    <source>
        <dbReference type="PROSITE" id="PS51181"/>
    </source>
</evidence>
<dbReference type="GO" id="GO:0004725">
    <property type="term" value="F:protein tyrosine phosphatase activity"/>
    <property type="evidence" value="ECO:0007669"/>
    <property type="project" value="TreeGrafter"/>
</dbReference>
<feature type="region of interest" description="Disordered" evidence="3">
    <location>
        <begin position="581"/>
        <end position="633"/>
    </location>
</feature>
<dbReference type="CDD" id="cd14497">
    <property type="entry name" value="PTP_PTEN-like"/>
    <property type="match status" value="1"/>
</dbReference>
<evidence type="ECO:0000313" key="7">
    <source>
        <dbReference type="Proteomes" id="UP000433883"/>
    </source>
</evidence>
<keyword evidence="2" id="KW-0378">Hydrolase</keyword>
<evidence type="ECO:0000259" key="4">
    <source>
        <dbReference type="PROSITE" id="PS50056"/>
    </source>
</evidence>
<dbReference type="InterPro" id="IPR029021">
    <property type="entry name" value="Prot-tyrosine_phosphatase-like"/>
</dbReference>
<dbReference type="EMBL" id="WNWQ01000114">
    <property type="protein sequence ID" value="KAE9978303.1"/>
    <property type="molecule type" value="Genomic_DNA"/>
</dbReference>
<dbReference type="GO" id="GO:0016314">
    <property type="term" value="F:phosphatidylinositol-3,4,5-trisphosphate 3-phosphatase activity"/>
    <property type="evidence" value="ECO:0007669"/>
    <property type="project" value="UniProtKB-EC"/>
</dbReference>